<evidence type="ECO:0000313" key="2">
    <source>
        <dbReference type="WBParaSite" id="Pan_g9426.t1"/>
    </source>
</evidence>
<reference evidence="1" key="1">
    <citation type="journal article" date="2013" name="Genetics">
        <title>The draft genome and transcriptome of Panagrellus redivivus are shaped by the harsh demands of a free-living lifestyle.</title>
        <authorList>
            <person name="Srinivasan J."/>
            <person name="Dillman A.R."/>
            <person name="Macchietto M.G."/>
            <person name="Heikkinen L."/>
            <person name="Lakso M."/>
            <person name="Fracchia K.M."/>
            <person name="Antoshechkin I."/>
            <person name="Mortazavi A."/>
            <person name="Wong G."/>
            <person name="Sternberg P.W."/>
        </authorList>
    </citation>
    <scope>NUCLEOTIDE SEQUENCE [LARGE SCALE GENOMIC DNA]</scope>
    <source>
        <strain evidence="1">MT8872</strain>
    </source>
</reference>
<accession>A0A7E4WDN4</accession>
<organism evidence="1 2">
    <name type="scientific">Panagrellus redivivus</name>
    <name type="common">Microworm</name>
    <dbReference type="NCBI Taxonomy" id="6233"/>
    <lineage>
        <taxon>Eukaryota</taxon>
        <taxon>Metazoa</taxon>
        <taxon>Ecdysozoa</taxon>
        <taxon>Nematoda</taxon>
        <taxon>Chromadorea</taxon>
        <taxon>Rhabditida</taxon>
        <taxon>Tylenchina</taxon>
        <taxon>Panagrolaimomorpha</taxon>
        <taxon>Panagrolaimoidea</taxon>
        <taxon>Panagrolaimidae</taxon>
        <taxon>Panagrellus</taxon>
    </lineage>
</organism>
<dbReference type="AlphaFoldDB" id="A0A7E4WDN4"/>
<evidence type="ECO:0000313" key="1">
    <source>
        <dbReference type="Proteomes" id="UP000492821"/>
    </source>
</evidence>
<keyword evidence="1" id="KW-1185">Reference proteome</keyword>
<proteinExistence type="predicted"/>
<dbReference type="Proteomes" id="UP000492821">
    <property type="component" value="Unassembled WGS sequence"/>
</dbReference>
<protein>
    <submittedName>
        <fullName evidence="2">Cyclin N-terminal domain-containing protein</fullName>
    </submittedName>
</protein>
<name>A0A7E4WDN4_PANRE</name>
<reference evidence="2" key="2">
    <citation type="submission" date="2020-10" db="UniProtKB">
        <authorList>
            <consortium name="WormBaseParasite"/>
        </authorList>
    </citation>
    <scope>IDENTIFICATION</scope>
</reference>
<dbReference type="WBParaSite" id="Pan_g9426.t1">
    <property type="protein sequence ID" value="Pan_g9426.t1"/>
    <property type="gene ID" value="Pan_g9426"/>
</dbReference>
<sequence length="268" mass="30181">MLSIVFHKFAPRLGIIYTMKFPSTPFPCDEGKYRNAFARMVAAVPFPPASNAFALNGDEILQLQRLVDNIKVVGEVFLGHVAFQSWTKPLPKNDNDDNDEPKDPRLKQIEITLHTALLVSPFYKTICADPDPEKIVFNMRLLTSLLDDDPMFCLTAVAIGLHVAKTMKDYRYLFEGITIALRHHNGFEEATYQPLATLDDVDFAVEDMMDANRANITRFSNMDEDIRLALYTKILDKRLHDIDYLTVLESIPKQLQAASCAAALGNVG</sequence>